<dbReference type="PROSITE" id="PS50894">
    <property type="entry name" value="HPT"/>
    <property type="match status" value="1"/>
</dbReference>
<dbReference type="KEGG" id="salm:D0Y50_16405"/>
<evidence type="ECO:0000259" key="3">
    <source>
        <dbReference type="PROSITE" id="PS50894"/>
    </source>
</evidence>
<dbReference type="SUPFAM" id="SSF47226">
    <property type="entry name" value="Histidine-containing phosphotransfer domain, HPT domain"/>
    <property type="match status" value="1"/>
</dbReference>
<evidence type="ECO:0000256" key="1">
    <source>
        <dbReference type="ARBA" id="ARBA00023012"/>
    </source>
</evidence>
<accession>A0A346NQJ7</accession>
<protein>
    <submittedName>
        <fullName evidence="4">Hpt domain-containing protein</fullName>
    </submittedName>
</protein>
<name>A0A346NQJ7_9ALTE</name>
<evidence type="ECO:0000313" key="5">
    <source>
        <dbReference type="Proteomes" id="UP000262073"/>
    </source>
</evidence>
<sequence length="149" mass="16890">MCFCRLTNVCIRLKQAAETNWRRPTNPLFVFLVENIMSELLPIWDQSGALQRLMNKEALLQRVLLMFLDQAEPRLMEIRADINQGRISQAKATTHMLKGSAGEVGAMRLHASLGRLEACLISEPARAADLYNTVAYNYQLFVNEAKHNA</sequence>
<dbReference type="Gene3D" id="1.20.120.160">
    <property type="entry name" value="HPT domain"/>
    <property type="match status" value="1"/>
</dbReference>
<dbReference type="InterPro" id="IPR036641">
    <property type="entry name" value="HPT_dom_sf"/>
</dbReference>
<keyword evidence="2" id="KW-0597">Phosphoprotein</keyword>
<feature type="modified residue" description="Phosphohistidine" evidence="2">
    <location>
        <position position="95"/>
    </location>
</feature>
<dbReference type="GO" id="GO:0004672">
    <property type="term" value="F:protein kinase activity"/>
    <property type="evidence" value="ECO:0007669"/>
    <property type="project" value="UniProtKB-ARBA"/>
</dbReference>
<proteinExistence type="predicted"/>
<dbReference type="EMBL" id="CP031769">
    <property type="protein sequence ID" value="AXR07804.1"/>
    <property type="molecule type" value="Genomic_DNA"/>
</dbReference>
<organism evidence="4 5">
    <name type="scientific">Salinimonas sediminis</name>
    <dbReference type="NCBI Taxonomy" id="2303538"/>
    <lineage>
        <taxon>Bacteria</taxon>
        <taxon>Pseudomonadati</taxon>
        <taxon>Pseudomonadota</taxon>
        <taxon>Gammaproteobacteria</taxon>
        <taxon>Alteromonadales</taxon>
        <taxon>Alteromonadaceae</taxon>
        <taxon>Alteromonas/Salinimonas group</taxon>
        <taxon>Salinimonas</taxon>
    </lineage>
</organism>
<gene>
    <name evidence="4" type="ORF">D0Y50_16405</name>
</gene>
<keyword evidence="5" id="KW-1185">Reference proteome</keyword>
<dbReference type="AlphaFoldDB" id="A0A346NQJ7"/>
<keyword evidence="1" id="KW-0902">Two-component regulatory system</keyword>
<reference evidence="4 5" key="1">
    <citation type="submission" date="2018-08" db="EMBL/GenBank/DDBJ databases">
        <title>Salinimonas sediminis sp. nov., a piezophilic bacterium isolated from a deep-sea sediment sample from the New Britain Trench.</title>
        <authorList>
            <person name="Cao J."/>
        </authorList>
    </citation>
    <scope>NUCLEOTIDE SEQUENCE [LARGE SCALE GENOMIC DNA]</scope>
    <source>
        <strain evidence="4 5">N102</strain>
    </source>
</reference>
<evidence type="ECO:0000256" key="2">
    <source>
        <dbReference type="PROSITE-ProRule" id="PRU00110"/>
    </source>
</evidence>
<dbReference type="GO" id="GO:0000160">
    <property type="term" value="P:phosphorelay signal transduction system"/>
    <property type="evidence" value="ECO:0007669"/>
    <property type="project" value="UniProtKB-KW"/>
</dbReference>
<feature type="domain" description="HPt" evidence="3">
    <location>
        <begin position="56"/>
        <end position="149"/>
    </location>
</feature>
<dbReference type="Proteomes" id="UP000262073">
    <property type="component" value="Chromosome"/>
</dbReference>
<dbReference type="Pfam" id="PF01627">
    <property type="entry name" value="Hpt"/>
    <property type="match status" value="1"/>
</dbReference>
<evidence type="ECO:0000313" key="4">
    <source>
        <dbReference type="EMBL" id="AXR07804.1"/>
    </source>
</evidence>
<dbReference type="InterPro" id="IPR008207">
    <property type="entry name" value="Sig_transdc_His_kin_Hpt_dom"/>
</dbReference>